<accession>A0A162J6P6</accession>
<dbReference type="AlphaFoldDB" id="A0A162J6P6"/>
<dbReference type="GO" id="GO:0004519">
    <property type="term" value="F:endonuclease activity"/>
    <property type="evidence" value="ECO:0007669"/>
    <property type="project" value="InterPro"/>
</dbReference>
<reference evidence="2 3" key="1">
    <citation type="submission" date="2016-03" db="EMBL/GenBank/DDBJ databases">
        <title>Comparative genomics of human isolates of Fusobacterium necrophorum.</title>
        <authorList>
            <person name="Jensen A."/>
            <person name="Bank S."/>
            <person name="Andersen P.S."/>
            <person name="Kristensen L.H."/>
            <person name="Prag J."/>
        </authorList>
    </citation>
    <scope>NUCLEOTIDE SEQUENCE [LARGE SCALE GENOMIC DNA]</scope>
    <source>
        <strain evidence="2 3">LS_1264</strain>
    </source>
</reference>
<dbReference type="Pfam" id="PF14528">
    <property type="entry name" value="LAGLIDADG_3"/>
    <property type="match status" value="1"/>
</dbReference>
<organism evidence="2 3">
    <name type="scientific">Fusobacterium necrophorum subsp. funduliforme</name>
    <dbReference type="NCBI Taxonomy" id="143387"/>
    <lineage>
        <taxon>Bacteria</taxon>
        <taxon>Fusobacteriati</taxon>
        <taxon>Fusobacteriota</taxon>
        <taxon>Fusobacteriia</taxon>
        <taxon>Fusobacteriales</taxon>
        <taxon>Fusobacteriaceae</taxon>
        <taxon>Fusobacterium</taxon>
    </lineage>
</organism>
<dbReference type="Gene3D" id="3.10.28.10">
    <property type="entry name" value="Homing endonucleases"/>
    <property type="match status" value="1"/>
</dbReference>
<dbReference type="InterPro" id="IPR004860">
    <property type="entry name" value="LAGLIDADG_dom"/>
</dbReference>
<protein>
    <recommendedName>
        <fullName evidence="1">Homing endonuclease LAGLIDADG domain-containing protein</fullName>
    </recommendedName>
</protein>
<dbReference type="Proteomes" id="UP000075816">
    <property type="component" value="Unassembled WGS sequence"/>
</dbReference>
<proteinExistence type="predicted"/>
<gene>
    <name evidence="2" type="ORF">A2J07_00430</name>
</gene>
<dbReference type="EMBL" id="LVEA01000001">
    <property type="protein sequence ID" value="KYL05234.1"/>
    <property type="molecule type" value="Genomic_DNA"/>
</dbReference>
<comment type="caution">
    <text evidence="2">The sequence shown here is derived from an EMBL/GenBank/DDBJ whole genome shotgun (WGS) entry which is preliminary data.</text>
</comment>
<name>A0A162J6P6_9FUSO</name>
<dbReference type="SUPFAM" id="SSF55608">
    <property type="entry name" value="Homing endonucleases"/>
    <property type="match status" value="1"/>
</dbReference>
<sequence>MNEEIKEMYLLKKTKKEIMQKFNIKSYSELNNILSEMNLLKKTNSNRYKVNDDIFNKIDTEEKAYLLGFLSADGYILKDGKTIGIVLKSEDKYMLEKFKEILQYEGKIYDYKCTTSYGYTEYSRLKFTSIKIYNFLKNFGFTNKKSYFFEPKIETIEKNVYKDFLRGYFDGNCCITIRYDHKNIKRFSVHILGLKNIIELFTKHFDITKEYPFLQRKENCKTLDIKFQKINLVDRVLDGLYKNSNIYLKRKYKRYIEFKNTTYKKVVHI</sequence>
<feature type="domain" description="Homing endonuclease LAGLIDADG" evidence="1">
    <location>
        <begin position="62"/>
        <end position="140"/>
    </location>
</feature>
<dbReference type="InterPro" id="IPR027434">
    <property type="entry name" value="Homing_endonucl"/>
</dbReference>
<dbReference type="RefSeq" id="WP_062680718.1">
    <property type="nucleotide sequence ID" value="NZ_LVEA01000001.1"/>
</dbReference>
<evidence type="ECO:0000313" key="3">
    <source>
        <dbReference type="Proteomes" id="UP000075816"/>
    </source>
</evidence>
<evidence type="ECO:0000259" key="1">
    <source>
        <dbReference type="Pfam" id="PF14528"/>
    </source>
</evidence>
<evidence type="ECO:0000313" key="2">
    <source>
        <dbReference type="EMBL" id="KYL05234.1"/>
    </source>
</evidence>